<dbReference type="OrthoDB" id="6084504at2759"/>
<gene>
    <name evidence="6" type="ORF">Fcan01_19970</name>
</gene>
<keyword evidence="7" id="KW-1185">Reference proteome</keyword>
<evidence type="ECO:0000256" key="3">
    <source>
        <dbReference type="ARBA" id="ARBA00025466"/>
    </source>
</evidence>
<feature type="compositionally biased region" description="Polar residues" evidence="4">
    <location>
        <begin position="175"/>
        <end position="189"/>
    </location>
</feature>
<evidence type="ECO:0000313" key="7">
    <source>
        <dbReference type="Proteomes" id="UP000198287"/>
    </source>
</evidence>
<reference evidence="6 7" key="1">
    <citation type="submission" date="2015-12" db="EMBL/GenBank/DDBJ databases">
        <title>The genome of Folsomia candida.</title>
        <authorList>
            <person name="Faddeeva A."/>
            <person name="Derks M.F."/>
            <person name="Anvar Y."/>
            <person name="Smit S."/>
            <person name="Van Straalen N."/>
            <person name="Roelofs D."/>
        </authorList>
    </citation>
    <scope>NUCLEOTIDE SEQUENCE [LARGE SCALE GENOMIC DNA]</scope>
    <source>
        <strain evidence="6 7">VU population</strain>
        <tissue evidence="6">Whole body</tissue>
    </source>
</reference>
<name>A0A226DJ15_FOLCA</name>
<evidence type="ECO:0000256" key="1">
    <source>
        <dbReference type="ARBA" id="ARBA00011764"/>
    </source>
</evidence>
<comment type="function">
    <text evidence="3">Involved in transvection phenomena (= synapsis-dependent gene expression), where the synaptic pairing of chromosomes carrying genes with which zeste interacts influences the expression of these genes. Zeste binds to DNA and stimulates transcription from a nearby promoter.</text>
</comment>
<dbReference type="PANTHER" id="PTHR23098">
    <property type="entry name" value="AGAP001331-PA-RELATED"/>
    <property type="match status" value="1"/>
</dbReference>
<evidence type="ECO:0000259" key="5">
    <source>
        <dbReference type="Pfam" id="PF13873"/>
    </source>
</evidence>
<evidence type="ECO:0000256" key="2">
    <source>
        <dbReference type="ARBA" id="ARBA00016807"/>
    </source>
</evidence>
<organism evidence="6 7">
    <name type="scientific">Folsomia candida</name>
    <name type="common">Springtail</name>
    <dbReference type="NCBI Taxonomy" id="158441"/>
    <lineage>
        <taxon>Eukaryota</taxon>
        <taxon>Metazoa</taxon>
        <taxon>Ecdysozoa</taxon>
        <taxon>Arthropoda</taxon>
        <taxon>Hexapoda</taxon>
        <taxon>Collembola</taxon>
        <taxon>Entomobryomorpha</taxon>
        <taxon>Isotomoidea</taxon>
        <taxon>Isotomidae</taxon>
        <taxon>Proisotominae</taxon>
        <taxon>Folsomia</taxon>
    </lineage>
</organism>
<feature type="domain" description="Myb/SANT-like DNA-binding" evidence="5">
    <location>
        <begin position="9"/>
        <end position="85"/>
    </location>
</feature>
<proteinExistence type="predicted"/>
<protein>
    <recommendedName>
        <fullName evidence="2">Regulatory protein zeste</fullName>
    </recommendedName>
</protein>
<dbReference type="Proteomes" id="UP000198287">
    <property type="component" value="Unassembled WGS sequence"/>
</dbReference>
<feature type="region of interest" description="Disordered" evidence="4">
    <location>
        <begin position="81"/>
        <end position="103"/>
    </location>
</feature>
<dbReference type="PANTHER" id="PTHR23098:SF16">
    <property type="entry name" value="REGULATORY PROTEIN ZESTE"/>
    <property type="match status" value="1"/>
</dbReference>
<comment type="caution">
    <text evidence="6">The sequence shown here is derived from an EMBL/GenBank/DDBJ whole genome shotgun (WGS) entry which is preliminary data.</text>
</comment>
<dbReference type="AlphaFoldDB" id="A0A226DJ15"/>
<dbReference type="InterPro" id="IPR028002">
    <property type="entry name" value="Myb_DNA-bind_5"/>
</dbReference>
<dbReference type="EMBL" id="LNIX01000018">
    <property type="protein sequence ID" value="OXA45179.1"/>
    <property type="molecule type" value="Genomic_DNA"/>
</dbReference>
<sequence>MAVAVKRKRSANWTKDEEQQLATSLVQHQGVLSASHSTTITNHLKTDIWKTITAEINNVGGHGRTIEEVKIKSKNLKMSAKTKAMSNKQSAGKTGGGDSEEQLSSAEDTILAIVRSVDMIGVPGGIDVFDDLGTNSSDGLKKVPVTKEPREDLLGNCSSMNVYVPIASTSQTLHTAEPNLNRSSSSAAKSTDGVRKRSIFRETPTERLMREQVETTKEQLSVFKEIRDLMKEEYN</sequence>
<feature type="compositionally biased region" description="Basic and acidic residues" evidence="4">
    <location>
        <begin position="192"/>
        <end position="203"/>
    </location>
</feature>
<evidence type="ECO:0000256" key="4">
    <source>
        <dbReference type="SAM" id="MobiDB-lite"/>
    </source>
</evidence>
<dbReference type="GO" id="GO:0005634">
    <property type="term" value="C:nucleus"/>
    <property type="evidence" value="ECO:0007669"/>
    <property type="project" value="TreeGrafter"/>
</dbReference>
<evidence type="ECO:0000313" key="6">
    <source>
        <dbReference type="EMBL" id="OXA45179.1"/>
    </source>
</evidence>
<accession>A0A226DJ15</accession>
<dbReference type="Pfam" id="PF13873">
    <property type="entry name" value="Myb_DNA-bind_5"/>
    <property type="match status" value="1"/>
</dbReference>
<feature type="region of interest" description="Disordered" evidence="4">
    <location>
        <begin position="175"/>
        <end position="203"/>
    </location>
</feature>
<comment type="subunit">
    <text evidence="1">Self-associates forming complexes of several hundred monomers.</text>
</comment>
<dbReference type="OMA" id="RSANWTK"/>